<evidence type="ECO:0000259" key="4">
    <source>
        <dbReference type="PROSITE" id="PS50860"/>
    </source>
</evidence>
<dbReference type="SMART" id="SM00863">
    <property type="entry name" value="tRNA_SAD"/>
    <property type="match status" value="1"/>
</dbReference>
<dbReference type="InterPro" id="IPR012947">
    <property type="entry name" value="tRNA_SAD"/>
</dbReference>
<dbReference type="PANTHER" id="PTHR43462">
    <property type="entry name" value="ALANYL-TRNA EDITING PROTEIN"/>
    <property type="match status" value="1"/>
</dbReference>
<comment type="similarity">
    <text evidence="3">Belongs to the class-II aminoacyl-tRNA synthetase family. Alax-L subfamily.</text>
</comment>
<evidence type="ECO:0000256" key="2">
    <source>
        <dbReference type="ARBA" id="ARBA00004496"/>
    </source>
</evidence>
<dbReference type="Pfam" id="PF07973">
    <property type="entry name" value="tRNA_SAD"/>
    <property type="match status" value="1"/>
</dbReference>
<dbReference type="GO" id="GO:0003676">
    <property type="term" value="F:nucleic acid binding"/>
    <property type="evidence" value="ECO:0007669"/>
    <property type="project" value="InterPro"/>
</dbReference>
<organism evidence="5 6">
    <name type="scientific">Aulographum hederae CBS 113979</name>
    <dbReference type="NCBI Taxonomy" id="1176131"/>
    <lineage>
        <taxon>Eukaryota</taxon>
        <taxon>Fungi</taxon>
        <taxon>Dikarya</taxon>
        <taxon>Ascomycota</taxon>
        <taxon>Pezizomycotina</taxon>
        <taxon>Dothideomycetes</taxon>
        <taxon>Pleosporomycetidae</taxon>
        <taxon>Aulographales</taxon>
        <taxon>Aulographaceae</taxon>
    </lineage>
</organism>
<comment type="subcellular location">
    <subcellularLocation>
        <location evidence="2">Cytoplasm</location>
    </subcellularLocation>
</comment>
<evidence type="ECO:0000313" key="6">
    <source>
        <dbReference type="Proteomes" id="UP000800041"/>
    </source>
</evidence>
<dbReference type="InterPro" id="IPR051335">
    <property type="entry name" value="Alanyl-tRNA_Editing_Enzymes"/>
</dbReference>
<dbReference type="InterPro" id="IPR009000">
    <property type="entry name" value="Transl_B-barrel_sf"/>
</dbReference>
<dbReference type="Gene3D" id="2.40.30.130">
    <property type="match status" value="1"/>
</dbReference>
<evidence type="ECO:0000313" key="5">
    <source>
        <dbReference type="EMBL" id="KAF1991120.1"/>
    </source>
</evidence>
<evidence type="ECO:0000256" key="1">
    <source>
        <dbReference type="ARBA" id="ARBA00001947"/>
    </source>
</evidence>
<protein>
    <submittedName>
        <fullName evidence="5">ThrRS/AlaRS common domain-containing protein</fullName>
    </submittedName>
</protein>
<accession>A0A6G1HDL9</accession>
<dbReference type="InterPro" id="IPR018163">
    <property type="entry name" value="Thr/Ala-tRNA-synth_IIc_edit"/>
</dbReference>
<dbReference type="InterPro" id="IPR018165">
    <property type="entry name" value="Ala-tRNA-synth_IIc_core"/>
</dbReference>
<proteinExistence type="inferred from homology"/>
<dbReference type="Proteomes" id="UP000800041">
    <property type="component" value="Unassembled WGS sequence"/>
</dbReference>
<dbReference type="PANTHER" id="PTHR43462:SF2">
    <property type="entry name" value="THREONYL AND ALANYL TRNA SYNTHETASE SECOND ADDITIONAL DOMAIN-CONTAINING PROTEIN"/>
    <property type="match status" value="1"/>
</dbReference>
<dbReference type="GO" id="GO:0006419">
    <property type="term" value="P:alanyl-tRNA aminoacylation"/>
    <property type="evidence" value="ECO:0007669"/>
    <property type="project" value="InterPro"/>
</dbReference>
<dbReference type="GO" id="GO:0005524">
    <property type="term" value="F:ATP binding"/>
    <property type="evidence" value="ECO:0007669"/>
    <property type="project" value="InterPro"/>
</dbReference>
<feature type="domain" description="Alanyl-transfer RNA synthetases family profile" evidence="4">
    <location>
        <begin position="1"/>
        <end position="261"/>
    </location>
</feature>
<dbReference type="SUPFAM" id="SSF55186">
    <property type="entry name" value="ThrRS/AlaRS common domain"/>
    <property type="match status" value="1"/>
</dbReference>
<dbReference type="EMBL" id="ML977140">
    <property type="protein sequence ID" value="KAF1991120.1"/>
    <property type="molecule type" value="Genomic_DNA"/>
</dbReference>
<evidence type="ECO:0000256" key="3">
    <source>
        <dbReference type="ARBA" id="ARBA00008429"/>
    </source>
</evidence>
<reference evidence="5" key="1">
    <citation type="journal article" date="2020" name="Stud. Mycol.">
        <title>101 Dothideomycetes genomes: a test case for predicting lifestyles and emergence of pathogens.</title>
        <authorList>
            <person name="Haridas S."/>
            <person name="Albert R."/>
            <person name="Binder M."/>
            <person name="Bloem J."/>
            <person name="Labutti K."/>
            <person name="Salamov A."/>
            <person name="Andreopoulos B."/>
            <person name="Baker S."/>
            <person name="Barry K."/>
            <person name="Bills G."/>
            <person name="Bluhm B."/>
            <person name="Cannon C."/>
            <person name="Castanera R."/>
            <person name="Culley D."/>
            <person name="Daum C."/>
            <person name="Ezra D."/>
            <person name="Gonzalez J."/>
            <person name="Henrissat B."/>
            <person name="Kuo A."/>
            <person name="Liang C."/>
            <person name="Lipzen A."/>
            <person name="Lutzoni F."/>
            <person name="Magnuson J."/>
            <person name="Mondo S."/>
            <person name="Nolan M."/>
            <person name="Ohm R."/>
            <person name="Pangilinan J."/>
            <person name="Park H.-J."/>
            <person name="Ramirez L."/>
            <person name="Alfaro M."/>
            <person name="Sun H."/>
            <person name="Tritt A."/>
            <person name="Yoshinaga Y."/>
            <person name="Zwiers L.-H."/>
            <person name="Turgeon B."/>
            <person name="Goodwin S."/>
            <person name="Spatafora J."/>
            <person name="Crous P."/>
            <person name="Grigoriev I."/>
        </authorList>
    </citation>
    <scope>NUCLEOTIDE SEQUENCE</scope>
    <source>
        <strain evidence="5">CBS 113979</strain>
    </source>
</reference>
<sequence length="278" mass="29937">MPPNSSASTEAVYLHDINLRTLDTKVLDVQPLSSLSEDDRALFKQSAEDDHVLTTESTIFYPQGGGQPSDVGTITSRSKEGENTTKTTFTVSSVRHGGGASSSTPSILHCGSFSPPSSTFPPGSTVTQEIDSATRDLHSRIHSAGHILGLAVAALSIPGIDEGTRAMHFPSSAFVDFSGLIDGRWKDAIQAKVDEMVKQEIPIEIRVMGFREAGERCRIGPAEMGFKEGDEVRVVEVVGWGAYPCGGTHVRHTGEVGEIGVRRISRQKGRTKISYEVR</sequence>
<dbReference type="OrthoDB" id="288942at2759"/>
<gene>
    <name evidence="5" type="ORF">K402DRAFT_368963</name>
</gene>
<comment type="cofactor">
    <cofactor evidence="1">
        <name>Zn(2+)</name>
        <dbReference type="ChEBI" id="CHEBI:29105"/>
    </cofactor>
</comment>
<dbReference type="GO" id="GO:0004813">
    <property type="term" value="F:alanine-tRNA ligase activity"/>
    <property type="evidence" value="ECO:0007669"/>
    <property type="project" value="InterPro"/>
</dbReference>
<name>A0A6G1HDL9_9PEZI</name>
<dbReference type="PROSITE" id="PS50860">
    <property type="entry name" value="AA_TRNA_LIGASE_II_ALA"/>
    <property type="match status" value="1"/>
</dbReference>
<dbReference type="SUPFAM" id="SSF50447">
    <property type="entry name" value="Translation proteins"/>
    <property type="match status" value="1"/>
</dbReference>
<dbReference type="Gene3D" id="3.30.980.10">
    <property type="entry name" value="Threonyl-trna Synthetase, Chain A, domain 2"/>
    <property type="match status" value="1"/>
</dbReference>
<dbReference type="GO" id="GO:0005737">
    <property type="term" value="C:cytoplasm"/>
    <property type="evidence" value="ECO:0007669"/>
    <property type="project" value="UniProtKB-SubCell"/>
</dbReference>
<dbReference type="AlphaFoldDB" id="A0A6G1HDL9"/>
<keyword evidence="6" id="KW-1185">Reference proteome</keyword>